<evidence type="ECO:0000313" key="2">
    <source>
        <dbReference type="Proteomes" id="UP000092574"/>
    </source>
</evidence>
<dbReference type="EMBL" id="CP015405">
    <property type="protein sequence ID" value="ANU77196.1"/>
    <property type="molecule type" value="Genomic_DNA"/>
</dbReference>
<dbReference type="OrthoDB" id="9759736at2"/>
<name>A0A1C7IBY6_9FIRM</name>
<organism evidence="1 2">
    <name type="scientific">Blautia pseudococcoides</name>
    <dbReference type="NCBI Taxonomy" id="1796616"/>
    <lineage>
        <taxon>Bacteria</taxon>
        <taxon>Bacillati</taxon>
        <taxon>Bacillota</taxon>
        <taxon>Clostridia</taxon>
        <taxon>Lachnospirales</taxon>
        <taxon>Lachnospiraceae</taxon>
        <taxon>Blautia</taxon>
    </lineage>
</organism>
<keyword evidence="2" id="KW-1185">Reference proteome</keyword>
<evidence type="ECO:0000313" key="1">
    <source>
        <dbReference type="EMBL" id="ANU77196.1"/>
    </source>
</evidence>
<accession>A0A1C7IBY6</accession>
<dbReference type="AlphaFoldDB" id="A0A1C7IBY6"/>
<dbReference type="KEGG" id="byl:A4V09_16385"/>
<proteinExistence type="predicted"/>
<sequence>MTHRLRKAVSGYMPAGWFGKGVGAVFGKPGMPGSIWMYHADRVVHEASDRTRYPRLFADGKGPKFRIAYGLG</sequence>
<dbReference type="Proteomes" id="UP000092574">
    <property type="component" value="Chromosome"/>
</dbReference>
<dbReference type="STRING" id="1796616.A4V09_16385"/>
<dbReference type="RefSeq" id="WP_065543326.1">
    <property type="nucleotide sequence ID" value="NZ_CP015405.2"/>
</dbReference>
<protein>
    <submittedName>
        <fullName evidence="1">Uncharacterized protein</fullName>
    </submittedName>
</protein>
<gene>
    <name evidence="1" type="ORF">A4V09_16385</name>
</gene>
<reference evidence="1" key="1">
    <citation type="submission" date="2017-04" db="EMBL/GenBank/DDBJ databases">
        <title>Complete Genome Sequences of Twelve Strains of a Stable Defined Moderately Diverse Mouse Microbiota 2 (sDMDMm2).</title>
        <authorList>
            <person name="Uchimura Y."/>
            <person name="Wyss M."/>
            <person name="Brugiroux S."/>
            <person name="Limenitakis J.P."/>
            <person name="Stecher B."/>
            <person name="McCoy K.D."/>
            <person name="Macpherson A.J."/>
        </authorList>
    </citation>
    <scope>NUCLEOTIDE SEQUENCE</scope>
    <source>
        <strain evidence="1">YL58</strain>
    </source>
</reference>